<dbReference type="Proteomes" id="UP000279833">
    <property type="component" value="Unassembled WGS sequence"/>
</dbReference>
<name>A0A183L189_9TREM</name>
<evidence type="ECO:0000313" key="3">
    <source>
        <dbReference type="WBParaSite" id="SCUD_0002109101-mRNA-1"/>
    </source>
</evidence>
<protein>
    <submittedName>
        <fullName evidence="3">Chromo domain-containing protein</fullName>
    </submittedName>
</protein>
<dbReference type="AlphaFoldDB" id="A0A183L189"/>
<evidence type="ECO:0000313" key="1">
    <source>
        <dbReference type="EMBL" id="VDP74294.1"/>
    </source>
</evidence>
<gene>
    <name evidence="1" type="ORF">SCUD_LOCUS21088</name>
</gene>
<organism evidence="3">
    <name type="scientific">Schistosoma curassoni</name>
    <dbReference type="NCBI Taxonomy" id="6186"/>
    <lineage>
        <taxon>Eukaryota</taxon>
        <taxon>Metazoa</taxon>
        <taxon>Spiralia</taxon>
        <taxon>Lophotrochozoa</taxon>
        <taxon>Platyhelminthes</taxon>
        <taxon>Trematoda</taxon>
        <taxon>Digenea</taxon>
        <taxon>Strigeidida</taxon>
        <taxon>Schistosomatoidea</taxon>
        <taxon>Schistosomatidae</taxon>
        <taxon>Schistosoma</taxon>
    </lineage>
</organism>
<dbReference type="WBParaSite" id="SCUD_0002109101-mRNA-1">
    <property type="protein sequence ID" value="SCUD_0002109101-mRNA-1"/>
    <property type="gene ID" value="SCUD_0002109101"/>
</dbReference>
<sequence>MEFIRRATAQCSAWITADKHIPIEDRMVDWIMKTSTSDGKYEIQWTSCMQLDDVDLADDLSLLSHTDQRMQVKTTSVAAISASVGLNIHKGKATSSNTTRRTPTQSHLMAKLYKRWSLSRT</sequence>
<accession>A0A183L189</accession>
<dbReference type="EMBL" id="UZAK01045750">
    <property type="protein sequence ID" value="VDP74294.1"/>
    <property type="molecule type" value="Genomic_DNA"/>
</dbReference>
<proteinExistence type="predicted"/>
<reference evidence="1 2" key="2">
    <citation type="submission" date="2018-11" db="EMBL/GenBank/DDBJ databases">
        <authorList>
            <consortium name="Pathogen Informatics"/>
        </authorList>
    </citation>
    <scope>NUCLEOTIDE SEQUENCE [LARGE SCALE GENOMIC DNA]</scope>
    <source>
        <strain evidence="1">Dakar</strain>
        <strain evidence="2">Dakar, Senegal</strain>
    </source>
</reference>
<keyword evidence="2" id="KW-1185">Reference proteome</keyword>
<evidence type="ECO:0000313" key="2">
    <source>
        <dbReference type="Proteomes" id="UP000279833"/>
    </source>
</evidence>
<reference evidence="3" key="1">
    <citation type="submission" date="2016-06" db="UniProtKB">
        <authorList>
            <consortium name="WormBaseParasite"/>
        </authorList>
    </citation>
    <scope>IDENTIFICATION</scope>
</reference>